<dbReference type="PRINTS" id="PR00625">
    <property type="entry name" value="JDOMAIN"/>
</dbReference>
<feature type="binding site" evidence="6">
    <location>
        <position position="221"/>
    </location>
    <ligand>
        <name>Zn(2+)</name>
        <dbReference type="ChEBI" id="CHEBI:29105"/>
        <label>1</label>
    </ligand>
</feature>
<feature type="repeat" description="CXXCXGXG motif" evidence="6">
    <location>
        <begin position="204"/>
        <end position="211"/>
    </location>
</feature>
<comment type="caution">
    <text evidence="10">The sequence shown here is derived from an EMBL/GenBank/DDBJ whole genome shotgun (WGS) entry which is preliminary data.</text>
</comment>
<feature type="repeat" description="CXXCXGXG motif" evidence="6">
    <location>
        <begin position="182"/>
        <end position="189"/>
    </location>
</feature>
<dbReference type="HAMAP" id="MF_01152">
    <property type="entry name" value="DnaJ"/>
    <property type="match status" value="1"/>
</dbReference>
<dbReference type="Pfam" id="PF00684">
    <property type="entry name" value="DnaJ_CXXCXGXG"/>
    <property type="match status" value="1"/>
</dbReference>
<keyword evidence="6" id="KW-0346">Stress response</keyword>
<comment type="function">
    <text evidence="6">Participates actively in the response to hyperosmotic and heat shock by preventing the aggregation of stress-denatured proteins and by disaggregating proteins, also in an autonomous, DnaK-independent fashion. Unfolded proteins bind initially to DnaJ; upon interaction with the DnaJ-bound protein, DnaK hydrolyzes its bound ATP, resulting in the formation of a stable complex. GrpE releases ADP from DnaK; ATP binding to DnaK triggers the release of the substrate protein, thus completing the reaction cycle. Several rounds of ATP-dependent interactions between DnaJ, DnaK and GrpE are required for fully efficient folding. Also involved, together with DnaK and GrpE, in the DNA replication of plasmids through activation of initiation proteins.</text>
</comment>
<feature type="binding site" evidence="6">
    <location>
        <position position="204"/>
    </location>
    <ligand>
        <name>Zn(2+)</name>
        <dbReference type="ChEBI" id="CHEBI:29105"/>
        <label>2</label>
    </ligand>
</feature>
<dbReference type="InterPro" id="IPR001305">
    <property type="entry name" value="HSP_DnaJ_Cys-rich_dom"/>
</dbReference>
<dbReference type="InterPro" id="IPR036869">
    <property type="entry name" value="J_dom_sf"/>
</dbReference>
<evidence type="ECO:0000256" key="1">
    <source>
        <dbReference type="ARBA" id="ARBA00022723"/>
    </source>
</evidence>
<keyword evidence="4 6" id="KW-0862">Zinc</keyword>
<dbReference type="PROSITE" id="PS50076">
    <property type="entry name" value="DNAJ_2"/>
    <property type="match status" value="1"/>
</dbReference>
<dbReference type="Proteomes" id="UP001594351">
    <property type="component" value="Unassembled WGS sequence"/>
</dbReference>
<evidence type="ECO:0000259" key="9">
    <source>
        <dbReference type="PROSITE" id="PS51188"/>
    </source>
</evidence>
<evidence type="ECO:0000256" key="2">
    <source>
        <dbReference type="ARBA" id="ARBA00022737"/>
    </source>
</evidence>
<dbReference type="InterPro" id="IPR012724">
    <property type="entry name" value="DnaJ"/>
</dbReference>
<feature type="binding site" evidence="6">
    <location>
        <position position="185"/>
    </location>
    <ligand>
        <name>Zn(2+)</name>
        <dbReference type="ChEBI" id="CHEBI:29105"/>
        <label>2</label>
    </ligand>
</feature>
<keyword evidence="6" id="KW-0963">Cytoplasm</keyword>
<dbReference type="SUPFAM" id="SSF57938">
    <property type="entry name" value="DnaJ/Hsp40 cysteine-rich domain"/>
    <property type="match status" value="1"/>
</dbReference>
<dbReference type="Gene3D" id="2.60.260.20">
    <property type="entry name" value="Urease metallochaperone UreE, N-terminal domain"/>
    <property type="match status" value="2"/>
</dbReference>
<feature type="repeat" description="CXXCXGXG motif" evidence="6">
    <location>
        <begin position="218"/>
        <end position="225"/>
    </location>
</feature>
<dbReference type="NCBIfam" id="TIGR02349">
    <property type="entry name" value="DnaJ_bact"/>
    <property type="match status" value="1"/>
</dbReference>
<dbReference type="InterPro" id="IPR036410">
    <property type="entry name" value="HSP_DnaJ_Cys-rich_dom_sf"/>
</dbReference>
<feature type="binding site" evidence="6">
    <location>
        <position position="218"/>
    </location>
    <ligand>
        <name>Zn(2+)</name>
        <dbReference type="ChEBI" id="CHEBI:29105"/>
        <label>1</label>
    </ligand>
</feature>
<keyword evidence="5 6" id="KW-0143">Chaperone</keyword>
<feature type="binding site" evidence="6">
    <location>
        <position position="207"/>
    </location>
    <ligand>
        <name>Zn(2+)</name>
        <dbReference type="ChEBI" id="CHEBI:29105"/>
        <label>2</label>
    </ligand>
</feature>
<evidence type="ECO:0000256" key="5">
    <source>
        <dbReference type="ARBA" id="ARBA00023186"/>
    </source>
</evidence>
<reference evidence="10 11" key="1">
    <citation type="submission" date="2024-09" db="EMBL/GenBank/DDBJ databases">
        <title>Laminarin stimulates single cell rates of sulfate reduction while oxygen inhibits transcriptomic activity in coastal marine sediment.</title>
        <authorList>
            <person name="Lindsay M."/>
            <person name="Orcutt B."/>
            <person name="Emerson D."/>
            <person name="Stepanauskas R."/>
            <person name="D'Angelo T."/>
        </authorList>
    </citation>
    <scope>NUCLEOTIDE SEQUENCE [LARGE SCALE GENOMIC DNA]</scope>
    <source>
        <strain evidence="10">SAG AM-311-K15</strain>
    </source>
</reference>
<feature type="domain" description="CR-type" evidence="9">
    <location>
        <begin position="152"/>
        <end position="230"/>
    </location>
</feature>
<dbReference type="GO" id="GO:0016491">
    <property type="term" value="F:oxidoreductase activity"/>
    <property type="evidence" value="ECO:0007669"/>
    <property type="project" value="UniProtKB-KW"/>
</dbReference>
<feature type="domain" description="J" evidence="8">
    <location>
        <begin position="5"/>
        <end position="70"/>
    </location>
</feature>
<dbReference type="CDD" id="cd06257">
    <property type="entry name" value="DnaJ"/>
    <property type="match status" value="1"/>
</dbReference>
<feature type="repeat" description="CXXCXGXG motif" evidence="6">
    <location>
        <begin position="165"/>
        <end position="172"/>
    </location>
</feature>
<dbReference type="SUPFAM" id="SSF49493">
    <property type="entry name" value="HSP40/DnaJ peptide-binding domain"/>
    <property type="match status" value="2"/>
</dbReference>
<feature type="binding site" evidence="6">
    <location>
        <position position="182"/>
    </location>
    <ligand>
        <name>Zn(2+)</name>
        <dbReference type="ChEBI" id="CHEBI:29105"/>
        <label>2</label>
    </ligand>
</feature>
<evidence type="ECO:0000313" key="11">
    <source>
        <dbReference type="Proteomes" id="UP001594351"/>
    </source>
</evidence>
<evidence type="ECO:0000259" key="8">
    <source>
        <dbReference type="PROSITE" id="PS50076"/>
    </source>
</evidence>
<gene>
    <name evidence="6 10" type="primary">dnaJ</name>
    <name evidence="10" type="ORF">ACFL27_01335</name>
</gene>
<dbReference type="CDD" id="cd10719">
    <property type="entry name" value="DnaJ_zf"/>
    <property type="match status" value="1"/>
</dbReference>
<dbReference type="EMBL" id="JBHPBY010000008">
    <property type="protein sequence ID" value="MFC1848824.1"/>
    <property type="molecule type" value="Genomic_DNA"/>
</dbReference>
<keyword evidence="3 6" id="KW-0863">Zinc-finger</keyword>
<name>A0ABV6YRJ1_UNCC1</name>
<comment type="cofactor">
    <cofactor evidence="6">
        <name>Zn(2+)</name>
        <dbReference type="ChEBI" id="CHEBI:29105"/>
    </cofactor>
    <text evidence="6">Binds 2 Zn(2+) ions per monomer.</text>
</comment>
<evidence type="ECO:0000256" key="4">
    <source>
        <dbReference type="ARBA" id="ARBA00022833"/>
    </source>
</evidence>
<dbReference type="InterPro" id="IPR008971">
    <property type="entry name" value="HSP40/DnaJ_pept-bd"/>
</dbReference>
<keyword evidence="11" id="KW-1185">Reference proteome</keyword>
<comment type="subcellular location">
    <subcellularLocation>
        <location evidence="6">Cytoplasm</location>
    </subcellularLocation>
</comment>
<dbReference type="CDD" id="cd10747">
    <property type="entry name" value="DnaJ_C"/>
    <property type="match status" value="1"/>
</dbReference>
<dbReference type="SMART" id="SM00271">
    <property type="entry name" value="DnaJ"/>
    <property type="match status" value="1"/>
</dbReference>
<feature type="binding site" evidence="6">
    <location>
        <position position="165"/>
    </location>
    <ligand>
        <name>Zn(2+)</name>
        <dbReference type="ChEBI" id="CHEBI:29105"/>
        <label>1</label>
    </ligand>
</feature>
<evidence type="ECO:0000313" key="10">
    <source>
        <dbReference type="EMBL" id="MFC1848824.1"/>
    </source>
</evidence>
<comment type="similarity">
    <text evidence="6">Belongs to the DnaJ family.</text>
</comment>
<evidence type="ECO:0000256" key="6">
    <source>
        <dbReference type="HAMAP-Rule" id="MF_01152"/>
    </source>
</evidence>
<sequence>MAKRDYYDVLDVKKNASEAEIKKSYRRLARKFHPDINQNNKQAEKRFKEISEAYHVLSDPEKKKKYDHFGHSAFSMNGFDPRGGRAEGFGFDFSNFDFSGFKGEKRGFGDFFSDLFGRSKQEEPATGKRQRTQKGQDLQYYMDISFQDAVRGVSTVISVQKQVLCKRCSGSGNSPGSRPVQCPDCNGTGSISSSTSFLQVPETCSRCQGRGTVSLDPCATCRGSGMTPDVQKLQVKIPPGVDTGSKIRLTGKGQPGLKGMPAGDLYIITRVKADSFFERKGDNLYCEVPITVSEAALGTKIKVPTIDGHTMLRIPPAAASGTVLRMKSKGVPHLKGGGRGDMFIKLKIVFPQVLDEDSKELFRKLAQSSRFNPRAQLEAYTI</sequence>
<comment type="subunit">
    <text evidence="6">Homodimer.</text>
</comment>
<keyword evidence="10" id="KW-0560">Oxidoreductase</keyword>
<dbReference type="Pfam" id="PF00226">
    <property type="entry name" value="DnaJ"/>
    <property type="match status" value="1"/>
</dbReference>
<evidence type="ECO:0000256" key="3">
    <source>
        <dbReference type="ARBA" id="ARBA00022771"/>
    </source>
</evidence>
<feature type="zinc finger region" description="CR-type" evidence="7">
    <location>
        <begin position="152"/>
        <end position="230"/>
    </location>
</feature>
<protein>
    <recommendedName>
        <fullName evidence="6">Chaperone protein DnaJ</fullName>
    </recommendedName>
</protein>
<keyword evidence="1 6" id="KW-0479">Metal-binding</keyword>
<dbReference type="PANTHER" id="PTHR43096:SF52">
    <property type="entry name" value="DNAJ HOMOLOG 1, MITOCHONDRIAL-RELATED"/>
    <property type="match status" value="1"/>
</dbReference>
<dbReference type="Pfam" id="PF01556">
    <property type="entry name" value="DnaJ_C"/>
    <property type="match status" value="1"/>
</dbReference>
<feature type="binding site" evidence="6">
    <location>
        <position position="168"/>
    </location>
    <ligand>
        <name>Zn(2+)</name>
        <dbReference type="ChEBI" id="CHEBI:29105"/>
        <label>1</label>
    </ligand>
</feature>
<evidence type="ECO:0000256" key="7">
    <source>
        <dbReference type="PROSITE-ProRule" id="PRU00546"/>
    </source>
</evidence>
<accession>A0ABV6YRJ1</accession>
<dbReference type="Gene3D" id="1.10.287.110">
    <property type="entry name" value="DnaJ domain"/>
    <property type="match status" value="1"/>
</dbReference>
<keyword evidence="6" id="KW-0235">DNA replication</keyword>
<dbReference type="PROSITE" id="PS51188">
    <property type="entry name" value="ZF_CR"/>
    <property type="match status" value="1"/>
</dbReference>
<organism evidence="10 11">
    <name type="scientific">candidate division CSSED10-310 bacterium</name>
    <dbReference type="NCBI Taxonomy" id="2855610"/>
    <lineage>
        <taxon>Bacteria</taxon>
        <taxon>Bacteria division CSSED10-310</taxon>
    </lineage>
</organism>
<proteinExistence type="inferred from homology"/>
<dbReference type="InterPro" id="IPR001623">
    <property type="entry name" value="DnaJ_domain"/>
</dbReference>
<dbReference type="SUPFAM" id="SSF46565">
    <property type="entry name" value="Chaperone J-domain"/>
    <property type="match status" value="1"/>
</dbReference>
<comment type="domain">
    <text evidence="6">The J domain is necessary and sufficient to stimulate DnaK ATPase activity. Zinc center 1 plays an important role in the autonomous, DnaK-independent chaperone activity of DnaJ. Zinc center 2 is essential for interaction with DnaK and for DnaJ activity.</text>
</comment>
<dbReference type="PANTHER" id="PTHR43096">
    <property type="entry name" value="DNAJ HOMOLOG 1, MITOCHONDRIAL-RELATED"/>
    <property type="match status" value="1"/>
</dbReference>
<dbReference type="NCBIfam" id="NF008035">
    <property type="entry name" value="PRK10767.1"/>
    <property type="match status" value="1"/>
</dbReference>
<keyword evidence="2 6" id="KW-0677">Repeat</keyword>
<dbReference type="InterPro" id="IPR002939">
    <property type="entry name" value="DnaJ_C"/>
</dbReference>
<dbReference type="Gene3D" id="2.10.230.10">
    <property type="entry name" value="Heat shock protein DnaJ, cysteine-rich domain"/>
    <property type="match status" value="1"/>
</dbReference>